<evidence type="ECO:0000313" key="3">
    <source>
        <dbReference type="Ensembl" id="ENSBJAP00000012492.1"/>
    </source>
</evidence>
<dbReference type="Proteomes" id="UP000694555">
    <property type="component" value="Unplaced"/>
</dbReference>
<reference evidence="3" key="2">
    <citation type="submission" date="2025-09" db="UniProtKB">
        <authorList>
            <consortium name="Ensembl"/>
        </authorList>
    </citation>
    <scope>IDENTIFICATION</scope>
</reference>
<evidence type="ECO:0000313" key="4">
    <source>
        <dbReference type="Proteomes" id="UP000694555"/>
    </source>
</evidence>
<dbReference type="PANTHER" id="PTHR13287:SF2">
    <property type="entry name" value="ADIPOSE-SECRETED SIGNALING PROTEIN"/>
    <property type="match status" value="1"/>
</dbReference>
<dbReference type="InterPro" id="IPR026794">
    <property type="entry name" value="ADISSP"/>
</dbReference>
<evidence type="ECO:0000256" key="1">
    <source>
        <dbReference type="ARBA" id="ARBA00035018"/>
    </source>
</evidence>
<dbReference type="AlphaFoldDB" id="A0A8C0B7J4"/>
<protein>
    <recommendedName>
        <fullName evidence="2">Adipose-secreted signaling protein</fullName>
    </recommendedName>
</protein>
<accession>A0A8C0B7J4</accession>
<proteinExistence type="inferred from homology"/>
<organism evidence="3 4">
    <name type="scientific">Buteo japonicus</name>
    <dbReference type="NCBI Taxonomy" id="224669"/>
    <lineage>
        <taxon>Eukaryota</taxon>
        <taxon>Metazoa</taxon>
        <taxon>Chordata</taxon>
        <taxon>Craniata</taxon>
        <taxon>Vertebrata</taxon>
        <taxon>Euteleostomi</taxon>
        <taxon>Archelosauria</taxon>
        <taxon>Archosauria</taxon>
        <taxon>Dinosauria</taxon>
        <taxon>Saurischia</taxon>
        <taxon>Theropoda</taxon>
        <taxon>Coelurosauria</taxon>
        <taxon>Aves</taxon>
        <taxon>Neognathae</taxon>
        <taxon>Neoaves</taxon>
        <taxon>Telluraves</taxon>
        <taxon>Accipitrimorphae</taxon>
        <taxon>Accipitriformes</taxon>
        <taxon>Accipitridae</taxon>
        <taxon>Accipitrinae</taxon>
        <taxon>Buteo</taxon>
    </lineage>
</organism>
<evidence type="ECO:0000256" key="2">
    <source>
        <dbReference type="ARBA" id="ARBA00035300"/>
    </source>
</evidence>
<dbReference type="PANTHER" id="PTHR13287">
    <property type="entry name" value="ADIPOSE-SECRETED SIGNALING PROTEIN"/>
    <property type="match status" value="1"/>
</dbReference>
<keyword evidence="4" id="KW-1185">Reference proteome</keyword>
<dbReference type="Ensembl" id="ENSBJAT00000012838.1">
    <property type="protein sequence ID" value="ENSBJAP00000012492.1"/>
    <property type="gene ID" value="ENSBJAG00000008377.1"/>
</dbReference>
<comment type="similarity">
    <text evidence="1">Belongs to the ADISSP family.</text>
</comment>
<name>A0A8C0B7J4_9AVES</name>
<sequence>LPAAARWIKVKGGGVRFAPSQLAEGAHGHVHFDEKLHDSAVMVTQEKDGSFLVKVGAVTWGMVVGCKGCLELPSPCPGSS</sequence>
<reference evidence="3" key="1">
    <citation type="submission" date="2025-08" db="UniProtKB">
        <authorList>
            <consortium name="Ensembl"/>
        </authorList>
    </citation>
    <scope>IDENTIFICATION</scope>
</reference>